<evidence type="ECO:0000256" key="2">
    <source>
        <dbReference type="ARBA" id="ARBA00023125"/>
    </source>
</evidence>
<keyword evidence="3" id="KW-0804">Transcription</keyword>
<gene>
    <name evidence="6" type="ORF">EV378_5678</name>
</gene>
<dbReference type="Gene3D" id="1.10.10.60">
    <property type="entry name" value="Homeodomain-like"/>
    <property type="match status" value="1"/>
</dbReference>
<dbReference type="Proteomes" id="UP000295560">
    <property type="component" value="Unassembled WGS sequence"/>
</dbReference>
<dbReference type="InterPro" id="IPR011075">
    <property type="entry name" value="TetR_C"/>
</dbReference>
<dbReference type="PANTHER" id="PTHR30055">
    <property type="entry name" value="HTH-TYPE TRANSCRIPTIONAL REGULATOR RUTR"/>
    <property type="match status" value="1"/>
</dbReference>
<evidence type="ECO:0000256" key="3">
    <source>
        <dbReference type="ARBA" id="ARBA00023163"/>
    </source>
</evidence>
<dbReference type="OrthoDB" id="9796019at2"/>
<evidence type="ECO:0000259" key="5">
    <source>
        <dbReference type="PROSITE" id="PS50977"/>
    </source>
</evidence>
<dbReference type="PANTHER" id="PTHR30055:SF148">
    <property type="entry name" value="TETR-FAMILY TRANSCRIPTIONAL REGULATOR"/>
    <property type="match status" value="1"/>
</dbReference>
<evidence type="ECO:0000313" key="7">
    <source>
        <dbReference type="Proteomes" id="UP000295560"/>
    </source>
</evidence>
<sequence length="198" mass="21902">MSPKDGERAPQRRRGAALENALLDAAWDELVEKGYTDFTIESVAERARTSRAVLYRRWPSKPELVRAAVGHARDREPVTVPDTGSLRDDMVELLRRANRSRAWLGIVMALQLSGYYAETGTGPADLRGALLAGRGSAVAELLSRGVTRGEVDPAKLSPRVEAVPFDLYRQELLMTLRPVPDDVIESIVDEVFVPLVRP</sequence>
<keyword evidence="7" id="KW-1185">Reference proteome</keyword>
<dbReference type="Pfam" id="PF00440">
    <property type="entry name" value="TetR_N"/>
    <property type="match status" value="1"/>
</dbReference>
<dbReference type="EMBL" id="SMFZ01000002">
    <property type="protein sequence ID" value="TCK21688.1"/>
    <property type="molecule type" value="Genomic_DNA"/>
</dbReference>
<dbReference type="InterPro" id="IPR036271">
    <property type="entry name" value="Tet_transcr_reg_TetR-rel_C_sf"/>
</dbReference>
<keyword evidence="2 4" id="KW-0238">DNA-binding</keyword>
<dbReference type="PRINTS" id="PR00455">
    <property type="entry name" value="HTHTETR"/>
</dbReference>
<dbReference type="Gene3D" id="1.10.357.10">
    <property type="entry name" value="Tetracycline Repressor, domain 2"/>
    <property type="match status" value="1"/>
</dbReference>
<evidence type="ECO:0000256" key="1">
    <source>
        <dbReference type="ARBA" id="ARBA00023015"/>
    </source>
</evidence>
<dbReference type="InterPro" id="IPR001647">
    <property type="entry name" value="HTH_TetR"/>
</dbReference>
<dbReference type="SUPFAM" id="SSF48498">
    <property type="entry name" value="Tetracyclin repressor-like, C-terminal domain"/>
    <property type="match status" value="1"/>
</dbReference>
<comment type="caution">
    <text evidence="6">The sequence shown here is derived from an EMBL/GenBank/DDBJ whole genome shotgun (WGS) entry which is preliminary data.</text>
</comment>
<feature type="DNA-binding region" description="H-T-H motif" evidence="4">
    <location>
        <begin position="39"/>
        <end position="58"/>
    </location>
</feature>
<dbReference type="InterPro" id="IPR009057">
    <property type="entry name" value="Homeodomain-like_sf"/>
</dbReference>
<dbReference type="GO" id="GO:0003700">
    <property type="term" value="F:DNA-binding transcription factor activity"/>
    <property type="evidence" value="ECO:0007669"/>
    <property type="project" value="TreeGrafter"/>
</dbReference>
<dbReference type="SUPFAM" id="SSF46689">
    <property type="entry name" value="Homeodomain-like"/>
    <property type="match status" value="1"/>
</dbReference>
<reference evidence="6 7" key="1">
    <citation type="submission" date="2019-03" db="EMBL/GenBank/DDBJ databases">
        <title>Sequencing the genomes of 1000 actinobacteria strains.</title>
        <authorList>
            <person name="Klenk H.-P."/>
        </authorList>
    </citation>
    <scope>NUCLEOTIDE SEQUENCE [LARGE SCALE GENOMIC DNA]</scope>
    <source>
        <strain evidence="6 7">DSM 44969</strain>
    </source>
</reference>
<evidence type="ECO:0000256" key="4">
    <source>
        <dbReference type="PROSITE-ProRule" id="PRU00335"/>
    </source>
</evidence>
<proteinExistence type="predicted"/>
<dbReference type="Pfam" id="PF16859">
    <property type="entry name" value="TetR_C_11"/>
    <property type="match status" value="1"/>
</dbReference>
<protein>
    <submittedName>
        <fullName evidence="6">TetR family transcriptional regulator</fullName>
    </submittedName>
</protein>
<dbReference type="PROSITE" id="PS50977">
    <property type="entry name" value="HTH_TETR_2"/>
    <property type="match status" value="1"/>
</dbReference>
<dbReference type="AlphaFoldDB" id="A0A4R1HIP8"/>
<organism evidence="6 7">
    <name type="scientific">Pseudonocardia endophytica</name>
    <dbReference type="NCBI Taxonomy" id="401976"/>
    <lineage>
        <taxon>Bacteria</taxon>
        <taxon>Bacillati</taxon>
        <taxon>Actinomycetota</taxon>
        <taxon>Actinomycetes</taxon>
        <taxon>Pseudonocardiales</taxon>
        <taxon>Pseudonocardiaceae</taxon>
        <taxon>Pseudonocardia</taxon>
    </lineage>
</organism>
<keyword evidence="1" id="KW-0805">Transcription regulation</keyword>
<name>A0A4R1HIP8_PSEEN</name>
<feature type="domain" description="HTH tetR-type" evidence="5">
    <location>
        <begin position="16"/>
        <end position="76"/>
    </location>
</feature>
<dbReference type="InterPro" id="IPR050109">
    <property type="entry name" value="HTH-type_TetR-like_transc_reg"/>
</dbReference>
<evidence type="ECO:0000313" key="6">
    <source>
        <dbReference type="EMBL" id="TCK21688.1"/>
    </source>
</evidence>
<accession>A0A4R1HIP8</accession>
<dbReference type="RefSeq" id="WP_132430409.1">
    <property type="nucleotide sequence ID" value="NZ_SMFZ01000002.1"/>
</dbReference>
<dbReference type="GO" id="GO:0000976">
    <property type="term" value="F:transcription cis-regulatory region binding"/>
    <property type="evidence" value="ECO:0007669"/>
    <property type="project" value="TreeGrafter"/>
</dbReference>